<dbReference type="AlphaFoldDB" id="A0AAD6VGU9"/>
<evidence type="ECO:0000256" key="1">
    <source>
        <dbReference type="SAM" id="MobiDB-lite"/>
    </source>
</evidence>
<sequence length="382" mass="39617">MLSPTTLLLCLITFLLHKNGAVEAHKPLSPRAGTALTRPQRIEGLLGLSARQFFCDSGLFLCGDGCCPDSDGCCSGSGSCCPFGSSGVCCNDSSGGCCRSGEFCTESDGTPGCCDDGEVCSGGGGVITVGGGGGGGGPKTTTHKTTTTTHKPTTTPKPSPTTSIAATHEATTPTPSPTSTTPKPASIATPTTTAVPSPTPPPASPGAQIVYTSVDTTEIIWDGEWETMTSTCNATASAKRCAGDSGFDATGTMKYTFTGYSVAMSFASSNIEYSILINEKTWLFSGADAFNCSYDVVYNTQFEEIQTINVQVTIDGTSFDRRSIPGTLLEERADGPWHLDVNDFVVQVAARSSGAASRVRVTRETFILTCVAIMAGFTFSMT</sequence>
<evidence type="ECO:0000313" key="3">
    <source>
        <dbReference type="EMBL" id="KAJ7211635.1"/>
    </source>
</evidence>
<feature type="region of interest" description="Disordered" evidence="1">
    <location>
        <begin position="131"/>
        <end position="208"/>
    </location>
</feature>
<dbReference type="Proteomes" id="UP001219525">
    <property type="component" value="Unassembled WGS sequence"/>
</dbReference>
<feature type="signal peptide" evidence="2">
    <location>
        <begin position="1"/>
        <end position="24"/>
    </location>
</feature>
<name>A0AAD6VGU9_9AGAR</name>
<feature type="chain" id="PRO_5042133806" evidence="2">
    <location>
        <begin position="25"/>
        <end position="382"/>
    </location>
</feature>
<evidence type="ECO:0000256" key="2">
    <source>
        <dbReference type="SAM" id="SignalP"/>
    </source>
</evidence>
<accession>A0AAD6VGU9</accession>
<comment type="caution">
    <text evidence="3">The sequence shown here is derived from an EMBL/GenBank/DDBJ whole genome shotgun (WGS) entry which is preliminary data.</text>
</comment>
<gene>
    <name evidence="3" type="ORF">GGX14DRAFT_448933</name>
</gene>
<organism evidence="3 4">
    <name type="scientific">Mycena pura</name>
    <dbReference type="NCBI Taxonomy" id="153505"/>
    <lineage>
        <taxon>Eukaryota</taxon>
        <taxon>Fungi</taxon>
        <taxon>Dikarya</taxon>
        <taxon>Basidiomycota</taxon>
        <taxon>Agaricomycotina</taxon>
        <taxon>Agaricomycetes</taxon>
        <taxon>Agaricomycetidae</taxon>
        <taxon>Agaricales</taxon>
        <taxon>Marasmiineae</taxon>
        <taxon>Mycenaceae</taxon>
        <taxon>Mycena</taxon>
    </lineage>
</organism>
<feature type="compositionally biased region" description="Low complexity" evidence="1">
    <location>
        <begin position="139"/>
        <end position="196"/>
    </location>
</feature>
<proteinExistence type="predicted"/>
<evidence type="ECO:0000313" key="4">
    <source>
        <dbReference type="Proteomes" id="UP001219525"/>
    </source>
</evidence>
<reference evidence="3" key="1">
    <citation type="submission" date="2023-03" db="EMBL/GenBank/DDBJ databases">
        <title>Massive genome expansion in bonnet fungi (Mycena s.s.) driven by repeated elements and novel gene families across ecological guilds.</title>
        <authorList>
            <consortium name="Lawrence Berkeley National Laboratory"/>
            <person name="Harder C.B."/>
            <person name="Miyauchi S."/>
            <person name="Viragh M."/>
            <person name="Kuo A."/>
            <person name="Thoen E."/>
            <person name="Andreopoulos B."/>
            <person name="Lu D."/>
            <person name="Skrede I."/>
            <person name="Drula E."/>
            <person name="Henrissat B."/>
            <person name="Morin E."/>
            <person name="Kohler A."/>
            <person name="Barry K."/>
            <person name="LaButti K."/>
            <person name="Morin E."/>
            <person name="Salamov A."/>
            <person name="Lipzen A."/>
            <person name="Mereny Z."/>
            <person name="Hegedus B."/>
            <person name="Baldrian P."/>
            <person name="Stursova M."/>
            <person name="Weitz H."/>
            <person name="Taylor A."/>
            <person name="Grigoriev I.V."/>
            <person name="Nagy L.G."/>
            <person name="Martin F."/>
            <person name="Kauserud H."/>
        </authorList>
    </citation>
    <scope>NUCLEOTIDE SEQUENCE</scope>
    <source>
        <strain evidence="3">9144</strain>
    </source>
</reference>
<protein>
    <submittedName>
        <fullName evidence="3">Uncharacterized protein</fullName>
    </submittedName>
</protein>
<keyword evidence="2" id="KW-0732">Signal</keyword>
<dbReference type="EMBL" id="JARJCW010000025">
    <property type="protein sequence ID" value="KAJ7211635.1"/>
    <property type="molecule type" value="Genomic_DNA"/>
</dbReference>
<keyword evidence="4" id="KW-1185">Reference proteome</keyword>